<feature type="compositionally biased region" description="Basic residues" evidence="8">
    <location>
        <begin position="549"/>
        <end position="565"/>
    </location>
</feature>
<dbReference type="Pfam" id="PF00145">
    <property type="entry name" value="DNA_methylase"/>
    <property type="match status" value="2"/>
</dbReference>
<reference evidence="9" key="1">
    <citation type="submission" date="2009-12" db="EMBL/GenBank/DDBJ databases">
        <authorList>
            <person name="Weinstock G."/>
            <person name="Sodergren E."/>
            <person name="Clifton S."/>
            <person name="Fulton L."/>
            <person name="Fulton B."/>
            <person name="Courtney L."/>
            <person name="Fronick C."/>
            <person name="Harrison M."/>
            <person name="Strong C."/>
            <person name="Farmer C."/>
            <person name="Delahaunty K."/>
            <person name="Markovic C."/>
            <person name="Hall O."/>
            <person name="Minx P."/>
            <person name="Tomlinson C."/>
            <person name="Mitreva M."/>
            <person name="Nelson J."/>
            <person name="Hou S."/>
            <person name="Wollam A."/>
            <person name="Pepin K.H."/>
            <person name="Johnson M."/>
            <person name="Bhonagiri V."/>
            <person name="Nash W.E."/>
            <person name="Warren W."/>
            <person name="Chinwalla A."/>
            <person name="Mardis E.R."/>
            <person name="Wilson R.K."/>
        </authorList>
    </citation>
    <scope>NUCLEOTIDE SEQUENCE [LARGE SCALE GENOMIC DNA]</scope>
    <source>
        <strain evidence="9">DSM 15176</strain>
    </source>
</reference>
<dbReference type="GO" id="GO:0003886">
    <property type="term" value="F:DNA (cytosine-5-)-methyltransferase activity"/>
    <property type="evidence" value="ECO:0007669"/>
    <property type="project" value="UniProtKB-EC"/>
</dbReference>
<dbReference type="Gene3D" id="3.40.50.150">
    <property type="entry name" value="Vaccinia Virus protein VP39"/>
    <property type="match status" value="2"/>
</dbReference>
<dbReference type="PROSITE" id="PS00095">
    <property type="entry name" value="C5_MTASE_2"/>
    <property type="match status" value="1"/>
</dbReference>
<feature type="coiled-coil region" evidence="7">
    <location>
        <begin position="198"/>
        <end position="225"/>
    </location>
</feature>
<dbReference type="HOGENOM" id="CLU_006958_2_4_9"/>
<keyword evidence="2 6" id="KW-0489">Methyltransferase</keyword>
<evidence type="ECO:0000313" key="10">
    <source>
        <dbReference type="Proteomes" id="UP000003438"/>
    </source>
</evidence>
<dbReference type="InterPro" id="IPR031303">
    <property type="entry name" value="C5_meth_CS"/>
</dbReference>
<dbReference type="OrthoDB" id="9813719at2"/>
<dbReference type="PROSITE" id="PS00094">
    <property type="entry name" value="C5_MTASE_1"/>
    <property type="match status" value="1"/>
</dbReference>
<accession>D1PRX1</accession>
<dbReference type="InterPro" id="IPR001525">
    <property type="entry name" value="C5_MeTfrase"/>
</dbReference>
<comment type="caution">
    <text evidence="9">The sequence shown here is derived from an EMBL/GenBank/DDBJ whole genome shotgun (WGS) entry which is preliminary data.</text>
</comment>
<organism evidence="9 10">
    <name type="scientific">Subdoligranulum variabile DSM 15176</name>
    <dbReference type="NCBI Taxonomy" id="411471"/>
    <lineage>
        <taxon>Bacteria</taxon>
        <taxon>Bacillati</taxon>
        <taxon>Bacillota</taxon>
        <taxon>Clostridia</taxon>
        <taxon>Eubacteriales</taxon>
        <taxon>Oscillospiraceae</taxon>
        <taxon>Subdoligranulum</taxon>
    </lineage>
</organism>
<dbReference type="Gene3D" id="3.90.120.10">
    <property type="entry name" value="DNA Methylase, subunit A, domain 2"/>
    <property type="match status" value="1"/>
</dbReference>
<evidence type="ECO:0000256" key="1">
    <source>
        <dbReference type="ARBA" id="ARBA00011975"/>
    </source>
</evidence>
<dbReference type="GO" id="GO:0032259">
    <property type="term" value="P:methylation"/>
    <property type="evidence" value="ECO:0007669"/>
    <property type="project" value="UniProtKB-KW"/>
</dbReference>
<dbReference type="GO" id="GO:0044027">
    <property type="term" value="P:negative regulation of gene expression via chromosomal CpG island methylation"/>
    <property type="evidence" value="ECO:0007669"/>
    <property type="project" value="TreeGrafter"/>
</dbReference>
<proteinExistence type="inferred from homology"/>
<dbReference type="AlphaFoldDB" id="D1PRX1"/>
<gene>
    <name evidence="9" type="primary">dcm</name>
    <name evidence="9" type="ORF">SUBVAR_07154</name>
</gene>
<evidence type="ECO:0000256" key="2">
    <source>
        <dbReference type="ARBA" id="ARBA00022603"/>
    </source>
</evidence>
<dbReference type="GO" id="GO:0003677">
    <property type="term" value="F:DNA binding"/>
    <property type="evidence" value="ECO:0007669"/>
    <property type="project" value="TreeGrafter"/>
</dbReference>
<dbReference type="EC" id="2.1.1.37" evidence="1"/>
<keyword evidence="4 6" id="KW-0949">S-adenosyl-L-methionine</keyword>
<name>D1PRX1_9FIRM</name>
<dbReference type="STRING" id="411471.SUBVAR_07154"/>
<keyword evidence="5" id="KW-0680">Restriction system</keyword>
<dbReference type="GO" id="GO:0009307">
    <property type="term" value="P:DNA restriction-modification system"/>
    <property type="evidence" value="ECO:0007669"/>
    <property type="project" value="UniProtKB-KW"/>
</dbReference>
<dbReference type="InterPro" id="IPR050390">
    <property type="entry name" value="C5-Methyltransferase"/>
</dbReference>
<dbReference type="InterPro" id="IPR029063">
    <property type="entry name" value="SAM-dependent_MTases_sf"/>
</dbReference>
<evidence type="ECO:0000256" key="7">
    <source>
        <dbReference type="SAM" id="Coils"/>
    </source>
</evidence>
<keyword evidence="10" id="KW-1185">Reference proteome</keyword>
<evidence type="ECO:0000256" key="8">
    <source>
        <dbReference type="SAM" id="MobiDB-lite"/>
    </source>
</evidence>
<keyword evidence="7" id="KW-0175">Coiled coil</keyword>
<dbReference type="EMBL" id="ACBY02000068">
    <property type="protein sequence ID" value="EFB74499.1"/>
    <property type="molecule type" value="Genomic_DNA"/>
</dbReference>
<dbReference type="InterPro" id="IPR018117">
    <property type="entry name" value="C5_DNA_meth_AS"/>
</dbReference>
<dbReference type="PROSITE" id="PS51679">
    <property type="entry name" value="SAM_MT_C5"/>
    <property type="match status" value="1"/>
</dbReference>
<dbReference type="Proteomes" id="UP000003438">
    <property type="component" value="Unassembled WGS sequence"/>
</dbReference>
<dbReference type="PANTHER" id="PTHR10629">
    <property type="entry name" value="CYTOSINE-SPECIFIC METHYLTRANSFERASE"/>
    <property type="match status" value="1"/>
</dbReference>
<dbReference type="PANTHER" id="PTHR10629:SF52">
    <property type="entry name" value="DNA (CYTOSINE-5)-METHYLTRANSFERASE 1"/>
    <property type="match status" value="1"/>
</dbReference>
<sequence>MDYRYKVVDLFSGAGGLSLGFLQTKKYDIKVAFENSPYMQETYKKNHTGVEVQGDVCAADYADIVRRYGKIDVVIGGPPCQGFSNANRQKNHAISQNNKLVKQYLRAILELQPKAFVMENVSMLKSEVHRFYMEKGDEEIVKRCNIPVKDTFLHLLDGAFLFDGAIDIVKDENLINQYLWPEADYFELNVIYKSAKNISKMINALDHHKKKLESLIETYTNLKGDDHIAEEARKAFSAIKAYYDGTLPADEIKSKIEPSVMIQRMLSKAQEIFQNNIIVDEYVQGSDLAAKIRSFAVYDYLKDILTAPENNYVIYSDVLCAADYGAPQKRMRFVVIGIKRDISEKIALPKGSYDADEYRTVKDAIGDLEDIKPVYTLAEDKQGIVLPKAENLSELASTLRDSPVLHNHIVTKTTDTALERFRALKPGQNFHCLDDSLKTNTYTDAKRTQNTIYQRLKYDEPSGTVVNVRKSMWIHPEHDRAISIREAARLQTFPDSFVFYGSKDKQYQQVGNAVPPIMAKAIAKKLAKILSKKRNADAKKNCTKGNGRQSHKRNSQHKHVAYPQH</sequence>
<dbReference type="SUPFAM" id="SSF53335">
    <property type="entry name" value="S-adenosyl-L-methionine-dependent methyltransferases"/>
    <property type="match status" value="2"/>
</dbReference>
<dbReference type="eggNOG" id="COG0270">
    <property type="taxonomic scope" value="Bacteria"/>
</dbReference>
<evidence type="ECO:0000313" key="9">
    <source>
        <dbReference type="EMBL" id="EFB74499.1"/>
    </source>
</evidence>
<protein>
    <recommendedName>
        <fullName evidence="1">DNA (cytosine-5-)-methyltransferase</fullName>
        <ecNumber evidence="1">2.1.1.37</ecNumber>
    </recommendedName>
</protein>
<dbReference type="PRINTS" id="PR00105">
    <property type="entry name" value="C5METTRFRASE"/>
</dbReference>
<evidence type="ECO:0000256" key="5">
    <source>
        <dbReference type="ARBA" id="ARBA00022747"/>
    </source>
</evidence>
<dbReference type="RefSeq" id="WP_007048499.1">
    <property type="nucleotide sequence ID" value="NZ_GG704771.1"/>
</dbReference>
<evidence type="ECO:0000256" key="4">
    <source>
        <dbReference type="ARBA" id="ARBA00022691"/>
    </source>
</evidence>
<evidence type="ECO:0000256" key="3">
    <source>
        <dbReference type="ARBA" id="ARBA00022679"/>
    </source>
</evidence>
<comment type="similarity">
    <text evidence="6">Belongs to the class I-like SAM-binding methyltransferase superfamily. C5-methyltransferase family.</text>
</comment>
<feature type="region of interest" description="Disordered" evidence="8">
    <location>
        <begin position="534"/>
        <end position="565"/>
    </location>
</feature>
<feature type="active site" evidence="6">
    <location>
        <position position="80"/>
    </location>
</feature>
<evidence type="ECO:0000256" key="6">
    <source>
        <dbReference type="PROSITE-ProRule" id="PRU01016"/>
    </source>
</evidence>
<keyword evidence="3 6" id="KW-0808">Transferase</keyword>